<reference evidence="2" key="1">
    <citation type="submission" date="2022-01" db="EMBL/GenBank/DDBJ databases">
        <title>Draft genome of Methanogenium marinum DSM 15558.</title>
        <authorList>
            <person name="Chen S.-C."/>
            <person name="You Y.-T."/>
        </authorList>
    </citation>
    <scope>NUCLEOTIDE SEQUENCE</scope>
    <source>
        <strain evidence="2">DSM 15558</strain>
    </source>
</reference>
<dbReference type="EMBL" id="JAKELO010000002">
    <property type="protein sequence ID" value="MDE4907684.1"/>
    <property type="molecule type" value="Genomic_DNA"/>
</dbReference>
<sequence>MVDLLNIVGKIIIAVFVLIVFLILVFAAIIGYIGISAAEDKQPVYDYSLTLSTSGPIDNVTLLIPVPSYYNADTGQNETVINMSRVSFNNFDRDGNISAEIEQVNGIPMLNISADRIDPIYKNYIEPIAIMPGQNESELPHPTRVYSNRYSEDTPVLVAMEIHMYETDVGHEIDTKSPVGKEPLFMPYRILENFSRSDGGMTDGYYLSEGAFGSFIEVPFILSYTAGDDNVLIISSEFEGSNQWWVLGWRRNVYRENIYPEFTGEAEGTYWVKGVLVTGEGVY</sequence>
<evidence type="ECO:0000313" key="3">
    <source>
        <dbReference type="Proteomes" id="UP001143747"/>
    </source>
</evidence>
<dbReference type="Proteomes" id="UP001143747">
    <property type="component" value="Unassembled WGS sequence"/>
</dbReference>
<dbReference type="RefSeq" id="WP_274924332.1">
    <property type="nucleotide sequence ID" value="NZ_JAKELO010000002.1"/>
</dbReference>
<keyword evidence="1" id="KW-1133">Transmembrane helix</keyword>
<evidence type="ECO:0000313" key="2">
    <source>
        <dbReference type="EMBL" id="MDE4907684.1"/>
    </source>
</evidence>
<keyword evidence="1" id="KW-0472">Membrane</keyword>
<name>A0A9Q4KS86_9EURY</name>
<keyword evidence="3" id="KW-1185">Reference proteome</keyword>
<proteinExistence type="predicted"/>
<gene>
    <name evidence="2" type="ORF">L0665_03535</name>
</gene>
<keyword evidence="1" id="KW-0812">Transmembrane</keyword>
<feature type="transmembrane region" description="Helical" evidence="1">
    <location>
        <begin position="12"/>
        <end position="35"/>
    </location>
</feature>
<protein>
    <submittedName>
        <fullName evidence="2">Uncharacterized protein</fullName>
    </submittedName>
</protein>
<evidence type="ECO:0000256" key="1">
    <source>
        <dbReference type="SAM" id="Phobius"/>
    </source>
</evidence>
<comment type="caution">
    <text evidence="2">The sequence shown here is derived from an EMBL/GenBank/DDBJ whole genome shotgun (WGS) entry which is preliminary data.</text>
</comment>
<accession>A0A9Q4KS86</accession>
<dbReference type="AlphaFoldDB" id="A0A9Q4KS86"/>
<organism evidence="2 3">
    <name type="scientific">Methanogenium marinum</name>
    <dbReference type="NCBI Taxonomy" id="348610"/>
    <lineage>
        <taxon>Archaea</taxon>
        <taxon>Methanobacteriati</taxon>
        <taxon>Methanobacteriota</taxon>
        <taxon>Stenosarchaea group</taxon>
        <taxon>Methanomicrobia</taxon>
        <taxon>Methanomicrobiales</taxon>
        <taxon>Methanomicrobiaceae</taxon>
        <taxon>Methanogenium</taxon>
    </lineage>
</organism>